<dbReference type="GO" id="GO:0006355">
    <property type="term" value="P:regulation of DNA-templated transcription"/>
    <property type="evidence" value="ECO:0007669"/>
    <property type="project" value="UniProtKB-ARBA"/>
</dbReference>
<keyword evidence="5" id="KW-0539">Nucleus</keyword>
<dbReference type="GO" id="GO:0003677">
    <property type="term" value="F:DNA binding"/>
    <property type="evidence" value="ECO:0007669"/>
    <property type="project" value="UniProtKB-KW"/>
</dbReference>
<keyword evidence="2" id="KW-0805">Transcription regulation</keyword>
<evidence type="ECO:0000256" key="1">
    <source>
        <dbReference type="ARBA" id="ARBA00004123"/>
    </source>
</evidence>
<dbReference type="GO" id="GO:0005634">
    <property type="term" value="C:nucleus"/>
    <property type="evidence" value="ECO:0007669"/>
    <property type="project" value="UniProtKB-SubCell"/>
</dbReference>
<evidence type="ECO:0000259" key="6">
    <source>
        <dbReference type="Pfam" id="PF13837"/>
    </source>
</evidence>
<proteinExistence type="predicted"/>
<sequence>MFEGIPDQFHLFIASRTSLPLPLSFPPLHGSSSTSAATFSSFDPYSHNQQLPLHHHHQQRANFLHLLHQSSPPTSKNKDKEENNMLAMNLEIERERSLQESVDPWSNDEVLALLRIRSSMENNWFPEFSWEHVSRKLAELGFKRSAVKCKEKSEEESRYFNNFNYSKNYRVFVELEELYHGDNQNPQ</sequence>
<evidence type="ECO:0000313" key="8">
    <source>
        <dbReference type="Proteomes" id="UP000467840"/>
    </source>
</evidence>
<evidence type="ECO:0000256" key="2">
    <source>
        <dbReference type="ARBA" id="ARBA00023015"/>
    </source>
</evidence>
<dbReference type="PANTHER" id="PTHR21654:SF61">
    <property type="entry name" value="TRIHELIX TRANSCRIPTION FACTOR GTL2"/>
    <property type="match status" value="1"/>
</dbReference>
<dbReference type="Proteomes" id="UP000467840">
    <property type="component" value="Chromosome 8"/>
</dbReference>
<dbReference type="Gene3D" id="1.10.10.60">
    <property type="entry name" value="Homeodomain-like"/>
    <property type="match status" value="1"/>
</dbReference>
<evidence type="ECO:0000256" key="3">
    <source>
        <dbReference type="ARBA" id="ARBA00023125"/>
    </source>
</evidence>
<comment type="caution">
    <text evidence="7">The sequence shown here is derived from an EMBL/GenBank/DDBJ whole genome shotgun (WGS) entry which is preliminary data.</text>
</comment>
<dbReference type="AlphaFoldDB" id="A0A6A6KG40"/>
<keyword evidence="8" id="KW-1185">Reference proteome</keyword>
<gene>
    <name evidence="7" type="ORF">GH714_003043</name>
</gene>
<evidence type="ECO:0000313" key="7">
    <source>
        <dbReference type="EMBL" id="KAF2287870.1"/>
    </source>
</evidence>
<accession>A0A6A6KG40</accession>
<protein>
    <recommendedName>
        <fullName evidence="6">Myb/SANT-like DNA-binding domain-containing protein</fullName>
    </recommendedName>
</protein>
<organism evidence="7 8">
    <name type="scientific">Hevea brasiliensis</name>
    <name type="common">Para rubber tree</name>
    <name type="synonym">Siphonia brasiliensis</name>
    <dbReference type="NCBI Taxonomy" id="3981"/>
    <lineage>
        <taxon>Eukaryota</taxon>
        <taxon>Viridiplantae</taxon>
        <taxon>Streptophyta</taxon>
        <taxon>Embryophyta</taxon>
        <taxon>Tracheophyta</taxon>
        <taxon>Spermatophyta</taxon>
        <taxon>Magnoliopsida</taxon>
        <taxon>eudicotyledons</taxon>
        <taxon>Gunneridae</taxon>
        <taxon>Pentapetalae</taxon>
        <taxon>rosids</taxon>
        <taxon>fabids</taxon>
        <taxon>Malpighiales</taxon>
        <taxon>Euphorbiaceae</taxon>
        <taxon>Crotonoideae</taxon>
        <taxon>Micrandreae</taxon>
        <taxon>Hevea</taxon>
    </lineage>
</organism>
<feature type="domain" description="Myb/SANT-like DNA-binding" evidence="6">
    <location>
        <begin position="104"/>
        <end position="167"/>
    </location>
</feature>
<name>A0A6A6KG40_HEVBR</name>
<dbReference type="InterPro" id="IPR044822">
    <property type="entry name" value="Myb_DNA-bind_4"/>
</dbReference>
<keyword evidence="3" id="KW-0238">DNA-binding</keyword>
<dbReference type="EMBL" id="JAAGAX010000016">
    <property type="protein sequence ID" value="KAF2287870.1"/>
    <property type="molecule type" value="Genomic_DNA"/>
</dbReference>
<comment type="subcellular location">
    <subcellularLocation>
        <location evidence="1">Nucleus</location>
    </subcellularLocation>
</comment>
<reference evidence="7 8" key="1">
    <citation type="journal article" date="2020" name="Mol. Plant">
        <title>The Chromosome-Based Rubber Tree Genome Provides New Insights into Spurge Genome Evolution and Rubber Biosynthesis.</title>
        <authorList>
            <person name="Liu J."/>
            <person name="Shi C."/>
            <person name="Shi C.C."/>
            <person name="Li W."/>
            <person name="Zhang Q.J."/>
            <person name="Zhang Y."/>
            <person name="Li K."/>
            <person name="Lu H.F."/>
            <person name="Shi C."/>
            <person name="Zhu S.T."/>
            <person name="Xiao Z.Y."/>
            <person name="Nan H."/>
            <person name="Yue Y."/>
            <person name="Zhu X.G."/>
            <person name="Wu Y."/>
            <person name="Hong X.N."/>
            <person name="Fan G.Y."/>
            <person name="Tong Y."/>
            <person name="Zhang D."/>
            <person name="Mao C.L."/>
            <person name="Liu Y.L."/>
            <person name="Hao S.J."/>
            <person name="Liu W.Q."/>
            <person name="Lv M.Q."/>
            <person name="Zhang H.B."/>
            <person name="Liu Y."/>
            <person name="Hu-Tang G.R."/>
            <person name="Wang J.P."/>
            <person name="Wang J.H."/>
            <person name="Sun Y.H."/>
            <person name="Ni S.B."/>
            <person name="Chen W.B."/>
            <person name="Zhang X.C."/>
            <person name="Jiao Y.N."/>
            <person name="Eichler E.E."/>
            <person name="Li G.H."/>
            <person name="Liu X."/>
            <person name="Gao L.Z."/>
        </authorList>
    </citation>
    <scope>NUCLEOTIDE SEQUENCE [LARGE SCALE GENOMIC DNA]</scope>
    <source>
        <strain evidence="8">cv. GT1</strain>
        <tissue evidence="7">Leaf</tissue>
    </source>
</reference>
<evidence type="ECO:0000256" key="4">
    <source>
        <dbReference type="ARBA" id="ARBA00023163"/>
    </source>
</evidence>
<dbReference type="PANTHER" id="PTHR21654">
    <property type="entry name" value="FI21293P1"/>
    <property type="match status" value="1"/>
</dbReference>
<dbReference type="Pfam" id="PF13837">
    <property type="entry name" value="Myb_DNA-bind_4"/>
    <property type="match status" value="1"/>
</dbReference>
<evidence type="ECO:0000256" key="5">
    <source>
        <dbReference type="ARBA" id="ARBA00023242"/>
    </source>
</evidence>
<keyword evidence="4" id="KW-0804">Transcription</keyword>